<reference evidence="2" key="1">
    <citation type="journal article" date="2019" name="Int. J. Syst. Evol. Microbiol.">
        <title>The Global Catalogue of Microorganisms (GCM) 10K type strain sequencing project: providing services to taxonomists for standard genome sequencing and annotation.</title>
        <authorList>
            <consortium name="The Broad Institute Genomics Platform"/>
            <consortium name="The Broad Institute Genome Sequencing Center for Infectious Disease"/>
            <person name="Wu L."/>
            <person name="Ma J."/>
        </authorList>
    </citation>
    <scope>NUCLEOTIDE SEQUENCE [LARGE SCALE GENOMIC DNA]</scope>
    <source>
        <strain evidence="2">CCUG 55854</strain>
    </source>
</reference>
<dbReference type="EMBL" id="JBHTKN010000015">
    <property type="protein sequence ID" value="MFD1043886.1"/>
    <property type="molecule type" value="Genomic_DNA"/>
</dbReference>
<organism evidence="1 2">
    <name type="scientific">Pseudoxanthomonas kaohsiungensis</name>
    <dbReference type="NCBI Taxonomy" id="283923"/>
    <lineage>
        <taxon>Bacteria</taxon>
        <taxon>Pseudomonadati</taxon>
        <taxon>Pseudomonadota</taxon>
        <taxon>Gammaproteobacteria</taxon>
        <taxon>Lysobacterales</taxon>
        <taxon>Lysobacteraceae</taxon>
        <taxon>Pseudoxanthomonas</taxon>
    </lineage>
</organism>
<keyword evidence="2" id="KW-1185">Reference proteome</keyword>
<comment type="caution">
    <text evidence="1">The sequence shown here is derived from an EMBL/GenBank/DDBJ whole genome shotgun (WGS) entry which is preliminary data.</text>
</comment>
<dbReference type="Proteomes" id="UP001597033">
    <property type="component" value="Unassembled WGS sequence"/>
</dbReference>
<accession>A0ABW3M1N6</accession>
<protein>
    <submittedName>
        <fullName evidence="1">Uncharacterized protein</fullName>
    </submittedName>
</protein>
<sequence length="125" mass="13448">MLKLMLLAASLAVADPVRFEEAKALADANEANLSSGMRNQLLQSQGDALASALGACAQPGMDLKVFTLVFRLNAEGTVARSWREGETPLARCVHKELVASGFEGVWPDPFYTSIKLTLTAEQPKI</sequence>
<dbReference type="RefSeq" id="WP_162378293.1">
    <property type="nucleotide sequence ID" value="NZ_JBHTKN010000015.1"/>
</dbReference>
<evidence type="ECO:0000313" key="2">
    <source>
        <dbReference type="Proteomes" id="UP001597033"/>
    </source>
</evidence>
<evidence type="ECO:0000313" key="1">
    <source>
        <dbReference type="EMBL" id="MFD1043886.1"/>
    </source>
</evidence>
<gene>
    <name evidence="1" type="ORF">ACFQ2N_16155</name>
</gene>
<proteinExistence type="predicted"/>
<name>A0ABW3M1N6_9GAMM</name>